<feature type="domain" description="AFP-like" evidence="1">
    <location>
        <begin position="279"/>
        <end position="334"/>
    </location>
</feature>
<dbReference type="SMART" id="SM00858">
    <property type="entry name" value="SAF"/>
    <property type="match status" value="1"/>
</dbReference>
<dbReference type="GO" id="GO:0016051">
    <property type="term" value="P:carbohydrate biosynthetic process"/>
    <property type="evidence" value="ECO:0007669"/>
    <property type="project" value="InterPro"/>
</dbReference>
<evidence type="ECO:0000259" key="1">
    <source>
        <dbReference type="PROSITE" id="PS50844"/>
    </source>
</evidence>
<dbReference type="Gene3D" id="3.20.20.70">
    <property type="entry name" value="Aldolase class I"/>
    <property type="match status" value="1"/>
</dbReference>
<dbReference type="KEGG" id="ctae:BGI42_06575"/>
<keyword evidence="3" id="KW-1185">Reference proteome</keyword>
<dbReference type="STRING" id="394958.BGI42_06575"/>
<organism evidence="2 3">
    <name type="scientific">Clostridium taeniosporum</name>
    <dbReference type="NCBI Taxonomy" id="394958"/>
    <lineage>
        <taxon>Bacteria</taxon>
        <taxon>Bacillati</taxon>
        <taxon>Bacillota</taxon>
        <taxon>Clostridia</taxon>
        <taxon>Eubacteriales</taxon>
        <taxon>Clostridiaceae</taxon>
        <taxon>Clostridium</taxon>
    </lineage>
</organism>
<dbReference type="SUPFAM" id="SSF51569">
    <property type="entry name" value="Aldolase"/>
    <property type="match status" value="1"/>
</dbReference>
<dbReference type="AlphaFoldDB" id="A0A1D7XJB1"/>
<dbReference type="InterPro" id="IPR006190">
    <property type="entry name" value="SAF_AFP_Neu5Ac"/>
</dbReference>
<dbReference type="NCBIfam" id="TIGR03569">
    <property type="entry name" value="NeuB_NnaB"/>
    <property type="match status" value="1"/>
</dbReference>
<gene>
    <name evidence="2" type="primary">neuB</name>
    <name evidence="2" type="ORF">BGI42_06575</name>
</gene>
<dbReference type="InterPro" id="IPR036732">
    <property type="entry name" value="AFP_Neu5c_C_sf"/>
</dbReference>
<proteinExistence type="predicted"/>
<evidence type="ECO:0000313" key="2">
    <source>
        <dbReference type="EMBL" id="AOR23421.1"/>
    </source>
</evidence>
<dbReference type="PANTHER" id="PTHR42966:SF1">
    <property type="entry name" value="SIALIC ACID SYNTHASE"/>
    <property type="match status" value="1"/>
</dbReference>
<dbReference type="PROSITE" id="PS50844">
    <property type="entry name" value="AFP_LIKE"/>
    <property type="match status" value="1"/>
</dbReference>
<dbReference type="CDD" id="cd11615">
    <property type="entry name" value="SAF_NeuB_like"/>
    <property type="match status" value="1"/>
</dbReference>
<sequence>MGVFIIAEAGVNHNGDINLAKKLVDMAKECGADAVKFQTFKAEESTGLFAEKAKYQKENDKTEESQLEMIKKLELPFENFKEIKEYCDEKKIIFLSTPDGKESLNYLVKLNVEFIKVGSSEITNIGFLKAIGDTGKPIILSTGMSTLGEVEKAISTIYSTGNKNVRLMHCTSDYPTKVEDVNLKSMITLKNAFKVPVGLSDHTLGFESAIAATTLGAEFIEKHITLDKKMKGPDHKASMEFSEFKNYITHIRNTEKLLGDGIKKPTEKEKIIMKDARRSILASRNLKKGTIIKEDMFTFKRPGYGIKPELSYILVGRKLKRDLLKDEVIMWEDV</sequence>
<dbReference type="InterPro" id="IPR020007">
    <property type="entry name" value="NeuB/NeuA"/>
</dbReference>
<dbReference type="Gene3D" id="3.90.1210.10">
    <property type="entry name" value="Antifreeze-like/N-acetylneuraminic acid synthase C-terminal domain"/>
    <property type="match status" value="1"/>
</dbReference>
<reference evidence="3" key="1">
    <citation type="submission" date="2016-09" db="EMBL/GenBank/DDBJ databases">
        <title>Genomics of Clostridium taeniosporum, an organism which forms endospores with ribbon-like appendages.</title>
        <authorList>
            <person name="Walker J.R."/>
        </authorList>
    </citation>
    <scope>NUCLEOTIDE SEQUENCE [LARGE SCALE GENOMIC DNA]</scope>
    <source>
        <strain evidence="3">1/k</strain>
    </source>
</reference>
<dbReference type="OrthoDB" id="9814210at2"/>
<accession>A0A1D7XJB1</accession>
<protein>
    <submittedName>
        <fullName evidence="2">N-acetylneuraminate synthase</fullName>
    </submittedName>
</protein>
<evidence type="ECO:0000313" key="3">
    <source>
        <dbReference type="Proteomes" id="UP000094652"/>
    </source>
</evidence>
<dbReference type="InterPro" id="IPR013785">
    <property type="entry name" value="Aldolase_TIM"/>
</dbReference>
<dbReference type="EMBL" id="CP017253">
    <property type="protein sequence ID" value="AOR23421.1"/>
    <property type="molecule type" value="Genomic_DNA"/>
</dbReference>
<dbReference type="Pfam" id="PF08666">
    <property type="entry name" value="SAF"/>
    <property type="match status" value="1"/>
</dbReference>
<dbReference type="InterPro" id="IPR057736">
    <property type="entry name" value="SAF_PseI/NeuA/NeuB"/>
</dbReference>
<dbReference type="Proteomes" id="UP000094652">
    <property type="component" value="Chromosome"/>
</dbReference>
<dbReference type="InterPro" id="IPR051690">
    <property type="entry name" value="PseI-like"/>
</dbReference>
<dbReference type="InterPro" id="IPR013132">
    <property type="entry name" value="PseI/NeuA/B-like_N"/>
</dbReference>
<dbReference type="Pfam" id="PF03102">
    <property type="entry name" value="NeuB"/>
    <property type="match status" value="1"/>
</dbReference>
<name>A0A1D7XJB1_9CLOT</name>
<dbReference type="SUPFAM" id="SSF51269">
    <property type="entry name" value="AFP III-like domain"/>
    <property type="match status" value="1"/>
</dbReference>
<dbReference type="PANTHER" id="PTHR42966">
    <property type="entry name" value="N-ACETYLNEURAMINATE SYNTHASE"/>
    <property type="match status" value="1"/>
</dbReference>
<dbReference type="InterPro" id="IPR013974">
    <property type="entry name" value="SAF"/>
</dbReference>
<dbReference type="GO" id="GO:0047444">
    <property type="term" value="F:N-acylneuraminate-9-phosphate synthase activity"/>
    <property type="evidence" value="ECO:0007669"/>
    <property type="project" value="TreeGrafter"/>
</dbReference>
<dbReference type="RefSeq" id="WP_069679572.1">
    <property type="nucleotide sequence ID" value="NZ_CP017253.2"/>
</dbReference>